<protein>
    <recommendedName>
        <fullName evidence="5">VWFA domain-containing protein</fullName>
    </recommendedName>
</protein>
<dbReference type="OrthoDB" id="2142040at2759"/>
<gene>
    <name evidence="2" type="ORF">IZO911_LOCUS44368</name>
    <name evidence="3" type="ORF">OKA104_LOCUS9491</name>
    <name evidence="1" type="ORF">VCS650_LOCUS37469</name>
</gene>
<evidence type="ECO:0000313" key="3">
    <source>
        <dbReference type="EMBL" id="CAF3656267.1"/>
    </source>
</evidence>
<accession>A0A815SGM8</accession>
<dbReference type="Proteomes" id="UP000663891">
    <property type="component" value="Unassembled WGS sequence"/>
</dbReference>
<dbReference type="EMBL" id="CAJOAY010000404">
    <property type="protein sequence ID" value="CAF3656267.1"/>
    <property type="molecule type" value="Genomic_DNA"/>
</dbReference>
<reference evidence="2" key="1">
    <citation type="submission" date="2021-02" db="EMBL/GenBank/DDBJ databases">
        <authorList>
            <person name="Nowell W R."/>
        </authorList>
    </citation>
    <scope>NUCLEOTIDE SEQUENCE</scope>
</reference>
<dbReference type="PANTHER" id="PTHR34706:SF1">
    <property type="entry name" value="VWFA DOMAIN-CONTAINING PROTEIN"/>
    <property type="match status" value="1"/>
</dbReference>
<dbReference type="AlphaFoldDB" id="A0A815SGM8"/>
<evidence type="ECO:0000313" key="4">
    <source>
        <dbReference type="Proteomes" id="UP000663860"/>
    </source>
</evidence>
<evidence type="ECO:0000313" key="1">
    <source>
        <dbReference type="EMBL" id="CAF1416839.1"/>
    </source>
</evidence>
<dbReference type="EMBL" id="CAJNOE010002633">
    <property type="protein sequence ID" value="CAF1488637.1"/>
    <property type="molecule type" value="Genomic_DNA"/>
</dbReference>
<dbReference type="InterPro" id="IPR036465">
    <property type="entry name" value="vWFA_dom_sf"/>
</dbReference>
<dbReference type="EMBL" id="CAJNON010001014">
    <property type="protein sequence ID" value="CAF1416839.1"/>
    <property type="molecule type" value="Genomic_DNA"/>
</dbReference>
<dbReference type="Gene3D" id="3.40.50.410">
    <property type="entry name" value="von Willebrand factor, type A domain"/>
    <property type="match status" value="1"/>
</dbReference>
<organism evidence="2 4">
    <name type="scientific">Adineta steineri</name>
    <dbReference type="NCBI Taxonomy" id="433720"/>
    <lineage>
        <taxon>Eukaryota</taxon>
        <taxon>Metazoa</taxon>
        <taxon>Spiralia</taxon>
        <taxon>Gnathifera</taxon>
        <taxon>Rotifera</taxon>
        <taxon>Eurotatoria</taxon>
        <taxon>Bdelloidea</taxon>
        <taxon>Adinetida</taxon>
        <taxon>Adinetidae</taxon>
        <taxon>Adineta</taxon>
    </lineage>
</organism>
<sequence length="273" mass="31443">MILLVLVSDFFASKLPGLYGYEIVFICDDSSSMNTELSDVSGPYTKPPTRWDELKQTVSVVITLANIFDQNGVDIYFLNRKPIFNVRSSKELISIFARPPEEYHPTLIARTLRTVFQDKKKEIEEGTLLILLATDGEPTDDYGNVKIDELRRILEEERKPPKRVPVSIIACTDDKASMVYLNNWDKEIPNLDVVDDYKSEKKEIRERKGQTYAFSFGDYIVKILMGAIDRSIDLLDEDEDEYEQYDPAITTINNAPKNKHQSSCLYYFYTDSN</sequence>
<comment type="caution">
    <text evidence="2">The sequence shown here is derived from an EMBL/GenBank/DDBJ whole genome shotgun (WGS) entry which is preliminary data.</text>
</comment>
<dbReference type="Proteomes" id="UP000663860">
    <property type="component" value="Unassembled WGS sequence"/>
</dbReference>
<dbReference type="SUPFAM" id="SSF53300">
    <property type="entry name" value="vWA-like"/>
    <property type="match status" value="1"/>
</dbReference>
<evidence type="ECO:0008006" key="5">
    <source>
        <dbReference type="Google" id="ProtNLM"/>
    </source>
</evidence>
<dbReference type="PANTHER" id="PTHR34706">
    <property type="entry name" value="SLR1338 PROTEIN"/>
    <property type="match status" value="1"/>
</dbReference>
<evidence type="ECO:0000313" key="2">
    <source>
        <dbReference type="EMBL" id="CAF1488637.1"/>
    </source>
</evidence>
<proteinExistence type="predicted"/>
<dbReference type="Proteomes" id="UP000663881">
    <property type="component" value="Unassembled WGS sequence"/>
</dbReference>
<name>A0A815SGM8_9BILA</name>